<protein>
    <recommendedName>
        <fullName evidence="2 8">Site-specific DNA-methyltransferase (adenine-specific)</fullName>
        <ecNumber evidence="2 8">2.1.1.72</ecNumber>
    </recommendedName>
</protein>
<dbReference type="InterPro" id="IPR029063">
    <property type="entry name" value="SAM-dependent_MTases_sf"/>
</dbReference>
<proteinExistence type="inferred from homology"/>
<dbReference type="OrthoDB" id="9805629at2"/>
<dbReference type="Gene3D" id="3.40.50.150">
    <property type="entry name" value="Vaccinia Virus protein VP39"/>
    <property type="match status" value="1"/>
</dbReference>
<dbReference type="Pfam" id="PF02086">
    <property type="entry name" value="MethyltransfD12"/>
    <property type="match status" value="1"/>
</dbReference>
<evidence type="ECO:0000256" key="2">
    <source>
        <dbReference type="ARBA" id="ARBA00011900"/>
    </source>
</evidence>
<dbReference type="GO" id="GO:0043565">
    <property type="term" value="F:sequence-specific DNA binding"/>
    <property type="evidence" value="ECO:0007669"/>
    <property type="project" value="TreeGrafter"/>
</dbReference>
<keyword evidence="5 8" id="KW-0949">S-adenosyl-L-methionine</keyword>
<dbReference type="PRINTS" id="PR00505">
    <property type="entry name" value="D12N6MTFRASE"/>
</dbReference>
<organism evidence="9 10">
    <name type="scientific">Paucilactobacillus wasatchensis</name>
    <dbReference type="NCBI Taxonomy" id="1335616"/>
    <lineage>
        <taxon>Bacteria</taxon>
        <taxon>Bacillati</taxon>
        <taxon>Bacillota</taxon>
        <taxon>Bacilli</taxon>
        <taxon>Lactobacillales</taxon>
        <taxon>Lactobacillaceae</taxon>
        <taxon>Paucilactobacillus</taxon>
    </lineage>
</organism>
<evidence type="ECO:0000256" key="3">
    <source>
        <dbReference type="ARBA" id="ARBA00022603"/>
    </source>
</evidence>
<comment type="caution">
    <text evidence="9">The sequence shown here is derived from an EMBL/GenBank/DDBJ whole genome shotgun (WGS) entry which is preliminary data.</text>
</comment>
<dbReference type="STRING" id="1335616.WDC_1110"/>
<dbReference type="PIRSF" id="PIRSF000398">
    <property type="entry name" value="M_m6A_EcoRV"/>
    <property type="match status" value="1"/>
</dbReference>
<dbReference type="InterPro" id="IPR012327">
    <property type="entry name" value="MeTrfase_D12"/>
</dbReference>
<dbReference type="GO" id="GO:0006298">
    <property type="term" value="P:mismatch repair"/>
    <property type="evidence" value="ECO:0007669"/>
    <property type="project" value="TreeGrafter"/>
</dbReference>
<dbReference type="Gene3D" id="1.10.1020.10">
    <property type="entry name" value="Adenine-specific Methyltransferase, Domain 2"/>
    <property type="match status" value="1"/>
</dbReference>
<feature type="binding site" evidence="7">
    <location>
        <position position="62"/>
    </location>
    <ligand>
        <name>S-adenosyl-L-methionine</name>
        <dbReference type="ChEBI" id="CHEBI:59789"/>
    </ligand>
</feature>
<feature type="binding site" evidence="7">
    <location>
        <position position="194"/>
    </location>
    <ligand>
        <name>S-adenosyl-L-methionine</name>
        <dbReference type="ChEBI" id="CHEBI:59789"/>
    </ligand>
</feature>
<feature type="binding site" evidence="7">
    <location>
        <position position="21"/>
    </location>
    <ligand>
        <name>S-adenosyl-L-methionine</name>
        <dbReference type="ChEBI" id="CHEBI:59789"/>
    </ligand>
</feature>
<dbReference type="GO" id="GO:0009307">
    <property type="term" value="P:DNA restriction-modification system"/>
    <property type="evidence" value="ECO:0007669"/>
    <property type="project" value="InterPro"/>
</dbReference>
<feature type="binding site" evidence="7">
    <location>
        <position position="17"/>
    </location>
    <ligand>
        <name>S-adenosyl-L-methionine</name>
        <dbReference type="ChEBI" id="CHEBI:59789"/>
    </ligand>
</feature>
<dbReference type="InterPro" id="IPR023095">
    <property type="entry name" value="Ade_MeTrfase_dom_2"/>
</dbReference>
<comment type="similarity">
    <text evidence="1 8">Belongs to the N(4)/N(6)-methyltransferase family.</text>
</comment>
<evidence type="ECO:0000256" key="5">
    <source>
        <dbReference type="ARBA" id="ARBA00022691"/>
    </source>
</evidence>
<keyword evidence="3 8" id="KW-0489">Methyltransferase</keyword>
<dbReference type="NCBIfam" id="TIGR00571">
    <property type="entry name" value="dam"/>
    <property type="match status" value="1"/>
</dbReference>
<reference evidence="9 10" key="1">
    <citation type="submission" date="2013-08" db="EMBL/GenBank/DDBJ databases">
        <title>Lactobacillus wasatchii sp. WDC04, a late gas producing bacteria isolated from aged chedder cheese.</title>
        <authorList>
            <person name="Oberg C.J."/>
            <person name="Culumber M."/>
            <person name="McMahon D.J."/>
            <person name="Broadbent J.R."/>
            <person name="Oberg T.S."/>
            <person name="Ortaki F."/>
        </authorList>
    </citation>
    <scope>NUCLEOTIDE SEQUENCE [LARGE SCALE GENOMIC DNA]</scope>
    <source>
        <strain evidence="9 10">WDC04</strain>
    </source>
</reference>
<dbReference type="PANTHER" id="PTHR30481">
    <property type="entry name" value="DNA ADENINE METHYLASE"/>
    <property type="match status" value="1"/>
</dbReference>
<keyword evidence="4 8" id="KW-0808">Transferase</keyword>
<keyword evidence="10" id="KW-1185">Reference proteome</keyword>
<dbReference type="Proteomes" id="UP000032279">
    <property type="component" value="Unassembled WGS sequence"/>
</dbReference>
<dbReference type="InterPro" id="IPR002052">
    <property type="entry name" value="DNA_methylase_N6_adenine_CS"/>
</dbReference>
<evidence type="ECO:0000313" key="9">
    <source>
        <dbReference type="EMBL" id="KIS03292.1"/>
    </source>
</evidence>
<gene>
    <name evidence="9" type="ORF">WDC_1110</name>
</gene>
<accession>A0A0D1A6H1</accession>
<dbReference type="EMBL" id="AWTT01000024">
    <property type="protein sequence ID" value="KIS03292.1"/>
    <property type="molecule type" value="Genomic_DNA"/>
</dbReference>
<sequence>MSSSSFTQANLKPVIKWVGGKRQLLKQLYDLMPANYNNYFEPFLGGGALFFSLAPTNAVVNDANAALIEMYEVIRDHPTELLNYLTVHAQKNSKEYYYTVREIDRNGQLGGLNKIQRVARLIFMLKVDFNGLYRVNSKGQFNVPYGRYKNPKIANAENIMTVSAYFNSAKITFLNEDFADAVNTAAKNDFVYFDPPYIPVSVTSSFTSYTADGFGMNDQERLRDLFFALQQKGVKVMLSNSDTELTRDLYQGANFHEVQASRSVNSDSSKRGKIGELIITSY</sequence>
<dbReference type="InterPro" id="IPR012263">
    <property type="entry name" value="M_m6A_EcoRV"/>
</dbReference>
<evidence type="ECO:0000256" key="1">
    <source>
        <dbReference type="ARBA" id="ARBA00006594"/>
    </source>
</evidence>
<dbReference type="PATRIC" id="fig|1335616.4.peg.1114"/>
<name>A0A0D1A6H1_9LACO</name>
<dbReference type="PROSITE" id="PS00092">
    <property type="entry name" value="N6_MTASE"/>
    <property type="match status" value="1"/>
</dbReference>
<comment type="catalytic activity">
    <reaction evidence="6 8">
        <text>a 2'-deoxyadenosine in DNA + S-adenosyl-L-methionine = an N(6)-methyl-2'-deoxyadenosine in DNA + S-adenosyl-L-homocysteine + H(+)</text>
        <dbReference type="Rhea" id="RHEA:15197"/>
        <dbReference type="Rhea" id="RHEA-COMP:12418"/>
        <dbReference type="Rhea" id="RHEA-COMP:12419"/>
        <dbReference type="ChEBI" id="CHEBI:15378"/>
        <dbReference type="ChEBI" id="CHEBI:57856"/>
        <dbReference type="ChEBI" id="CHEBI:59789"/>
        <dbReference type="ChEBI" id="CHEBI:90615"/>
        <dbReference type="ChEBI" id="CHEBI:90616"/>
        <dbReference type="EC" id="2.1.1.72"/>
    </reaction>
</comment>
<evidence type="ECO:0000256" key="6">
    <source>
        <dbReference type="ARBA" id="ARBA00047942"/>
    </source>
</evidence>
<dbReference type="RefSeq" id="WP_044010854.1">
    <property type="nucleotide sequence ID" value="NZ_AWTT01000024.1"/>
</dbReference>
<dbReference type="GO" id="GO:1904047">
    <property type="term" value="F:S-adenosyl-L-methionine binding"/>
    <property type="evidence" value="ECO:0007669"/>
    <property type="project" value="TreeGrafter"/>
</dbReference>
<dbReference type="GO" id="GO:0009007">
    <property type="term" value="F:site-specific DNA-methyltransferase (adenine-specific) activity"/>
    <property type="evidence" value="ECO:0007669"/>
    <property type="project" value="UniProtKB-UniRule"/>
</dbReference>
<evidence type="ECO:0000313" key="10">
    <source>
        <dbReference type="Proteomes" id="UP000032279"/>
    </source>
</evidence>
<evidence type="ECO:0000256" key="8">
    <source>
        <dbReference type="RuleBase" id="RU361257"/>
    </source>
</evidence>
<evidence type="ECO:0000256" key="7">
    <source>
        <dbReference type="PIRSR" id="PIRSR000398-1"/>
    </source>
</evidence>
<dbReference type="AlphaFoldDB" id="A0A0D1A6H1"/>
<dbReference type="PANTHER" id="PTHR30481:SF3">
    <property type="entry name" value="DNA ADENINE METHYLASE"/>
    <property type="match status" value="1"/>
</dbReference>
<dbReference type="GO" id="GO:0032259">
    <property type="term" value="P:methylation"/>
    <property type="evidence" value="ECO:0007669"/>
    <property type="project" value="UniProtKB-KW"/>
</dbReference>
<evidence type="ECO:0000256" key="4">
    <source>
        <dbReference type="ARBA" id="ARBA00022679"/>
    </source>
</evidence>
<dbReference type="SUPFAM" id="SSF53335">
    <property type="entry name" value="S-adenosyl-L-methionine-dependent methyltransferases"/>
    <property type="match status" value="1"/>
</dbReference>
<dbReference type="EC" id="2.1.1.72" evidence="2 8"/>